<dbReference type="PRINTS" id="PR00371">
    <property type="entry name" value="FPNCR"/>
</dbReference>
<protein>
    <recommendedName>
        <fullName evidence="8">Flavodoxin-like domain-containing protein</fullName>
    </recommendedName>
</protein>
<dbReference type="Gene3D" id="2.40.30.10">
    <property type="entry name" value="Translation factors"/>
    <property type="match status" value="1"/>
</dbReference>
<comment type="caution">
    <text evidence="9">The sequence shown here is derived from an EMBL/GenBank/DDBJ whole genome shotgun (WGS) entry which is preliminary data.</text>
</comment>
<dbReference type="PANTHER" id="PTHR19384">
    <property type="entry name" value="NITRIC OXIDE SYNTHASE-RELATED"/>
    <property type="match status" value="1"/>
</dbReference>
<dbReference type="InterPro" id="IPR029039">
    <property type="entry name" value="Flavoprotein-like_sf"/>
</dbReference>
<gene>
    <name evidence="9" type="ORF">GH714_026472</name>
</gene>
<dbReference type="GO" id="GO:0010181">
    <property type="term" value="F:FMN binding"/>
    <property type="evidence" value="ECO:0007669"/>
    <property type="project" value="InterPro"/>
</dbReference>
<reference evidence="9 10" key="1">
    <citation type="journal article" date="2020" name="Mol. Plant">
        <title>The Chromosome-Based Rubber Tree Genome Provides New Insights into Spurge Genome Evolution and Rubber Biosynthesis.</title>
        <authorList>
            <person name="Liu J."/>
            <person name="Shi C."/>
            <person name="Shi C.C."/>
            <person name="Li W."/>
            <person name="Zhang Q.J."/>
            <person name="Zhang Y."/>
            <person name="Li K."/>
            <person name="Lu H.F."/>
            <person name="Shi C."/>
            <person name="Zhu S.T."/>
            <person name="Xiao Z.Y."/>
            <person name="Nan H."/>
            <person name="Yue Y."/>
            <person name="Zhu X.G."/>
            <person name="Wu Y."/>
            <person name="Hong X.N."/>
            <person name="Fan G.Y."/>
            <person name="Tong Y."/>
            <person name="Zhang D."/>
            <person name="Mao C.L."/>
            <person name="Liu Y.L."/>
            <person name="Hao S.J."/>
            <person name="Liu W.Q."/>
            <person name="Lv M.Q."/>
            <person name="Zhang H.B."/>
            <person name="Liu Y."/>
            <person name="Hu-Tang G.R."/>
            <person name="Wang J.P."/>
            <person name="Wang J.H."/>
            <person name="Sun Y.H."/>
            <person name="Ni S.B."/>
            <person name="Chen W.B."/>
            <person name="Zhang X.C."/>
            <person name="Jiao Y.N."/>
            <person name="Eichler E.E."/>
            <person name="Li G.H."/>
            <person name="Liu X."/>
            <person name="Gao L.Z."/>
        </authorList>
    </citation>
    <scope>NUCLEOTIDE SEQUENCE [LARGE SCALE GENOMIC DNA]</scope>
    <source>
        <strain evidence="10">cv. GT1</strain>
        <tissue evidence="9">Leaf</tissue>
    </source>
</reference>
<keyword evidence="6" id="KW-0521">NADP</keyword>
<keyword evidence="5" id="KW-0274">FAD</keyword>
<dbReference type="InterPro" id="IPR008254">
    <property type="entry name" value="Flavodoxin/NO_synth"/>
</dbReference>
<dbReference type="Gene3D" id="3.40.50.80">
    <property type="entry name" value="Nucleotide-binding domain of ferredoxin-NADP reductase (FNR) module"/>
    <property type="match status" value="1"/>
</dbReference>
<keyword evidence="3" id="KW-0285">Flavoprotein</keyword>
<name>A0A6A6MDE8_HEVBR</name>
<dbReference type="InterPro" id="IPR001094">
    <property type="entry name" value="Flavdoxin-like"/>
</dbReference>
<dbReference type="Proteomes" id="UP000467840">
    <property type="component" value="Chromosome 14"/>
</dbReference>
<dbReference type="PROSITE" id="PS50902">
    <property type="entry name" value="FLAVODOXIN_LIKE"/>
    <property type="match status" value="1"/>
</dbReference>
<dbReference type="SUPFAM" id="SSF52343">
    <property type="entry name" value="Ferredoxin reductase-like, C-terminal NADP-linked domain"/>
    <property type="match status" value="1"/>
</dbReference>
<evidence type="ECO:0000256" key="1">
    <source>
        <dbReference type="ARBA" id="ARBA00001917"/>
    </source>
</evidence>
<evidence type="ECO:0000259" key="8">
    <source>
        <dbReference type="PROSITE" id="PS50902"/>
    </source>
</evidence>
<evidence type="ECO:0000256" key="4">
    <source>
        <dbReference type="ARBA" id="ARBA00022643"/>
    </source>
</evidence>
<evidence type="ECO:0000256" key="3">
    <source>
        <dbReference type="ARBA" id="ARBA00022630"/>
    </source>
</evidence>
<dbReference type="Gene3D" id="1.20.990.10">
    <property type="entry name" value="NADPH-cytochrome p450 Reductase, Chain A, domain 3"/>
    <property type="match status" value="1"/>
</dbReference>
<dbReference type="SUPFAM" id="SSF52218">
    <property type="entry name" value="Flavoproteins"/>
    <property type="match status" value="1"/>
</dbReference>
<dbReference type="InterPro" id="IPR003097">
    <property type="entry name" value="CysJ-like_FAD-binding"/>
</dbReference>
<feature type="domain" description="Flavodoxin-like" evidence="8">
    <location>
        <begin position="126"/>
        <end position="266"/>
    </location>
</feature>
<comment type="cofactor">
    <cofactor evidence="2">
        <name>FAD</name>
        <dbReference type="ChEBI" id="CHEBI:57692"/>
    </cofactor>
</comment>
<dbReference type="GO" id="GO:0005829">
    <property type="term" value="C:cytosol"/>
    <property type="evidence" value="ECO:0007669"/>
    <property type="project" value="TreeGrafter"/>
</dbReference>
<dbReference type="GO" id="GO:0050660">
    <property type="term" value="F:flavin adenine dinucleotide binding"/>
    <property type="evidence" value="ECO:0007669"/>
    <property type="project" value="TreeGrafter"/>
</dbReference>
<dbReference type="InterPro" id="IPR039261">
    <property type="entry name" value="FNR_nucleotide-bd"/>
</dbReference>
<dbReference type="AlphaFoldDB" id="A0A6A6MDE8"/>
<keyword evidence="7" id="KW-0560">Oxidoreductase</keyword>
<dbReference type="FunFam" id="3.40.50.80:FF:000001">
    <property type="entry name" value="NADPH--cytochrome P450 reductase 1"/>
    <property type="match status" value="1"/>
</dbReference>
<dbReference type="PRINTS" id="PR00369">
    <property type="entry name" value="FLAVODOXIN"/>
</dbReference>
<comment type="cofactor">
    <cofactor evidence="1">
        <name>FMN</name>
        <dbReference type="ChEBI" id="CHEBI:58210"/>
    </cofactor>
</comment>
<dbReference type="GO" id="GO:0003958">
    <property type="term" value="F:NADPH-hemoprotein reductase activity"/>
    <property type="evidence" value="ECO:0007669"/>
    <property type="project" value="TreeGrafter"/>
</dbReference>
<evidence type="ECO:0000313" key="10">
    <source>
        <dbReference type="Proteomes" id="UP000467840"/>
    </source>
</evidence>
<dbReference type="InterPro" id="IPR017938">
    <property type="entry name" value="Riboflavin_synthase-like_b-brl"/>
</dbReference>
<evidence type="ECO:0000256" key="2">
    <source>
        <dbReference type="ARBA" id="ARBA00001974"/>
    </source>
</evidence>
<dbReference type="InterPro" id="IPR001709">
    <property type="entry name" value="Flavoprot_Pyr_Nucl_cyt_Rdtase"/>
</dbReference>
<dbReference type="Pfam" id="PF00258">
    <property type="entry name" value="Flavodoxin_1"/>
    <property type="match status" value="1"/>
</dbReference>
<dbReference type="SUPFAM" id="SSF63380">
    <property type="entry name" value="Riboflavin synthase domain-like"/>
    <property type="match status" value="1"/>
</dbReference>
<evidence type="ECO:0000313" key="9">
    <source>
        <dbReference type="EMBL" id="KAF2311742.1"/>
    </source>
</evidence>
<sequence>MVYGTNLTFVNLEQADIYGLELKGHKPVFAYYTIKGVGDEGAVLVLPGKGNGSDKRGAGRTVNVIVPENQLAGLKNELRKEWGLLIFSWKRSSDRNKELKPVVLTKSLAVRDEEDEAEAFAGKTKLTVFYGTQTGTAEGFAKALAEEIKARYEKAAVKVVDLDDYAMDDDQYEEKLKKETLAFFMVATYGDGEPTDNAARFYKWFTEENEREVWLQQLTYGFLAWIAKVLDEQLSEQGAKRLIPVGLGDDDQCIEDDFTAWRELLWPELDQLLRDEDDMNGASTPYTAAIPEYRVVIHDASVTSFEDKLSNLANGNTLFDIHHPCRVNVAVQKELHKPESDRSCIHLEFDISGTGIIYETGDHVGVYAENHDETVEEAGKLLGQPLDLLFYIHNDDEDGTPLGSSLPPPFPGPCTLRSALSSNADLLNPPRKAALIALAAHASEPSEAERLKFLSSPQGKEEYTQWVIASQRSLLENAVPLEKSSDCSWAPIFIRTSNFKLPSDPSIPIIMVGPGTGLAPFRGFLQERMALKEDGSQLGPALLFFGCRNRRMDFIYEDELNDFVEQGVISELIAAFSREGPQKEYVQHKMVDKAAQIWSIISQGGYLYVCGDAKGMARDVHRTLHTIVQEEGNLDSSKTESMVKKLQMDGRYLRDVW</sequence>
<evidence type="ECO:0000256" key="6">
    <source>
        <dbReference type="ARBA" id="ARBA00022857"/>
    </source>
</evidence>
<keyword evidence="4" id="KW-0288">FMN</keyword>
<dbReference type="PANTHER" id="PTHR19384:SF111">
    <property type="entry name" value="NADPH--CYTOCHROME P450 REDUCTASE 1"/>
    <property type="match status" value="1"/>
</dbReference>
<dbReference type="EMBL" id="JAAGAX010000006">
    <property type="protein sequence ID" value="KAF2311742.1"/>
    <property type="molecule type" value="Genomic_DNA"/>
</dbReference>
<keyword evidence="10" id="KW-1185">Reference proteome</keyword>
<dbReference type="InterPro" id="IPR023173">
    <property type="entry name" value="NADPH_Cyt_P450_Rdtase_alpha"/>
</dbReference>
<dbReference type="Pfam" id="PF00667">
    <property type="entry name" value="FAD_binding_1"/>
    <property type="match status" value="1"/>
</dbReference>
<evidence type="ECO:0000256" key="7">
    <source>
        <dbReference type="ARBA" id="ARBA00023002"/>
    </source>
</evidence>
<dbReference type="Pfam" id="PF00175">
    <property type="entry name" value="NAD_binding_1"/>
    <property type="match status" value="1"/>
</dbReference>
<dbReference type="InterPro" id="IPR001433">
    <property type="entry name" value="OxRdtase_FAD/NAD-bd"/>
</dbReference>
<organism evidence="9 10">
    <name type="scientific">Hevea brasiliensis</name>
    <name type="common">Para rubber tree</name>
    <name type="synonym">Siphonia brasiliensis</name>
    <dbReference type="NCBI Taxonomy" id="3981"/>
    <lineage>
        <taxon>Eukaryota</taxon>
        <taxon>Viridiplantae</taxon>
        <taxon>Streptophyta</taxon>
        <taxon>Embryophyta</taxon>
        <taxon>Tracheophyta</taxon>
        <taxon>Spermatophyta</taxon>
        <taxon>Magnoliopsida</taxon>
        <taxon>eudicotyledons</taxon>
        <taxon>Gunneridae</taxon>
        <taxon>Pentapetalae</taxon>
        <taxon>rosids</taxon>
        <taxon>fabids</taxon>
        <taxon>Malpighiales</taxon>
        <taxon>Euphorbiaceae</taxon>
        <taxon>Crotonoideae</taxon>
        <taxon>Micrandreae</taxon>
        <taxon>Hevea</taxon>
    </lineage>
</organism>
<proteinExistence type="predicted"/>
<dbReference type="Gene3D" id="3.40.50.360">
    <property type="match status" value="1"/>
</dbReference>
<evidence type="ECO:0000256" key="5">
    <source>
        <dbReference type="ARBA" id="ARBA00022827"/>
    </source>
</evidence>
<accession>A0A6A6MDE8</accession>